<proteinExistence type="predicted"/>
<reference evidence="1" key="1">
    <citation type="submission" date="2011-03" db="EMBL/GenBank/DDBJ databases">
        <title>Complete sequence of Sphingobacterium sp. 21.</title>
        <authorList>
            <consortium name="US DOE Joint Genome Institute"/>
            <person name="Lucas S."/>
            <person name="Copeland A."/>
            <person name="Lapidus A."/>
            <person name="Cheng J.-F."/>
            <person name="Goodwin L."/>
            <person name="Pitluck S."/>
            <person name="Davenport K."/>
            <person name="Detter J.C."/>
            <person name="Han C."/>
            <person name="Tapia R."/>
            <person name="Land M."/>
            <person name="Hauser L."/>
            <person name="Kyrpides N."/>
            <person name="Ivanova N."/>
            <person name="Ovchinnikova G."/>
            <person name="Pagani I."/>
            <person name="Siebers A.K."/>
            <person name="Allgaier M."/>
            <person name="Thelen M.P."/>
            <person name="Hugenholtz P."/>
            <person name="Woyke T."/>
        </authorList>
    </citation>
    <scope>NUCLEOTIDE SEQUENCE</scope>
    <source>
        <strain evidence="1">21</strain>
    </source>
</reference>
<accession>F4C7G6</accession>
<gene>
    <name evidence="1" type="ordered locus">Sph21_4053</name>
</gene>
<evidence type="ECO:0000313" key="1">
    <source>
        <dbReference type="EMBL" id="ADZ80587.1"/>
    </source>
</evidence>
<dbReference type="KEGG" id="shg:Sph21_4053"/>
<protein>
    <submittedName>
        <fullName evidence="1">Uncharacterized protein</fullName>
    </submittedName>
</protein>
<dbReference type="HOGENOM" id="CLU_3398526_0_0_10"/>
<sequence length="31" mass="3595">MKVVLVTENLYYQPIDKSMSPRIQNTNLVLS</sequence>
<organism evidence="1">
    <name type="scientific">Sphingobacterium sp. (strain 21)</name>
    <dbReference type="NCBI Taxonomy" id="743722"/>
    <lineage>
        <taxon>Bacteria</taxon>
        <taxon>Pseudomonadati</taxon>
        <taxon>Bacteroidota</taxon>
        <taxon>Sphingobacteriia</taxon>
        <taxon>Sphingobacteriales</taxon>
        <taxon>Sphingobacteriaceae</taxon>
        <taxon>Sphingobacterium</taxon>
    </lineage>
</organism>
<name>F4C7G6_SPHS2</name>
<dbReference type="AlphaFoldDB" id="F4C7G6"/>
<dbReference type="EMBL" id="CP002584">
    <property type="protein sequence ID" value="ADZ80587.1"/>
    <property type="molecule type" value="Genomic_DNA"/>
</dbReference>